<evidence type="ECO:0000256" key="2">
    <source>
        <dbReference type="SAM" id="SignalP"/>
    </source>
</evidence>
<sequence>MQLYLVLLLISYLLTPIGAAILGRCTVAKKLYDGGLNYFEGYSLQNWVCLAYFESKFNPSAVYENPRDGSTGFGLFQIRDNEWCDHGKNLCSVSCTGFTESKLKGYDCVCQENRERKTWDGSVRLMEIKRSDQMPWNWSYG</sequence>
<dbReference type="Proteomes" id="UP001623349">
    <property type="component" value="Unassembled WGS sequence"/>
</dbReference>
<comment type="caution">
    <text evidence="3">The sequence shown here is derived from an EMBL/GenBank/DDBJ whole genome shotgun (WGS) entry which is preliminary data.</text>
</comment>
<organism evidence="3 4">
    <name type="scientific">Apodemus speciosus</name>
    <name type="common">Large Japanese field mouse</name>
    <dbReference type="NCBI Taxonomy" id="105296"/>
    <lineage>
        <taxon>Eukaryota</taxon>
        <taxon>Metazoa</taxon>
        <taxon>Chordata</taxon>
        <taxon>Craniata</taxon>
        <taxon>Vertebrata</taxon>
        <taxon>Euteleostomi</taxon>
        <taxon>Mammalia</taxon>
        <taxon>Eutheria</taxon>
        <taxon>Euarchontoglires</taxon>
        <taxon>Glires</taxon>
        <taxon>Rodentia</taxon>
        <taxon>Myomorpha</taxon>
        <taxon>Muroidea</taxon>
        <taxon>Muridae</taxon>
        <taxon>Murinae</taxon>
        <taxon>Apodemus</taxon>
    </lineage>
</organism>
<gene>
    <name evidence="3" type="ORF">APTSU1_001006600</name>
</gene>
<protein>
    <submittedName>
        <fullName evidence="3">Lysozyme-like protein 4</fullName>
    </submittedName>
</protein>
<evidence type="ECO:0000313" key="4">
    <source>
        <dbReference type="Proteomes" id="UP001623349"/>
    </source>
</evidence>
<dbReference type="Pfam" id="PF00062">
    <property type="entry name" value="Lys"/>
    <property type="match status" value="1"/>
</dbReference>
<keyword evidence="2" id="KW-0732">Signal</keyword>
<dbReference type="Gene3D" id="1.10.530.10">
    <property type="match status" value="1"/>
</dbReference>
<name>A0ABQ0F6I5_APOSI</name>
<evidence type="ECO:0000256" key="1">
    <source>
        <dbReference type="RuleBase" id="RU004440"/>
    </source>
</evidence>
<accession>A0ABQ0F6I5</accession>
<dbReference type="PANTHER" id="PTHR11407">
    <property type="entry name" value="LYSOZYME C"/>
    <property type="match status" value="1"/>
</dbReference>
<feature type="signal peptide" evidence="2">
    <location>
        <begin position="1"/>
        <end position="19"/>
    </location>
</feature>
<dbReference type="SUPFAM" id="SSF53955">
    <property type="entry name" value="Lysozyme-like"/>
    <property type="match status" value="1"/>
</dbReference>
<dbReference type="InterPro" id="IPR023346">
    <property type="entry name" value="Lysozyme-like_dom_sf"/>
</dbReference>
<dbReference type="InterPro" id="IPR001916">
    <property type="entry name" value="Glyco_hydro_22"/>
</dbReference>
<feature type="chain" id="PRO_5046574969" evidence="2">
    <location>
        <begin position="20"/>
        <end position="141"/>
    </location>
</feature>
<evidence type="ECO:0000313" key="3">
    <source>
        <dbReference type="EMBL" id="GAB1294833.1"/>
    </source>
</evidence>
<dbReference type="PRINTS" id="PR00135">
    <property type="entry name" value="LYZLACT"/>
</dbReference>
<comment type="similarity">
    <text evidence="1">Belongs to the glycosyl hydrolase 22 family.</text>
</comment>
<proteinExistence type="inferred from homology"/>
<dbReference type="SMART" id="SM00263">
    <property type="entry name" value="LYZ1"/>
    <property type="match status" value="1"/>
</dbReference>
<keyword evidence="4" id="KW-1185">Reference proteome</keyword>
<reference evidence="3 4" key="1">
    <citation type="submission" date="2024-08" db="EMBL/GenBank/DDBJ databases">
        <title>The draft genome of Apodemus speciosus.</title>
        <authorList>
            <person name="Nabeshima K."/>
            <person name="Suzuki S."/>
            <person name="Onuma M."/>
        </authorList>
    </citation>
    <scope>NUCLEOTIDE SEQUENCE [LARGE SCALE GENOMIC DNA]</scope>
    <source>
        <strain evidence="3">IB14-021</strain>
    </source>
</reference>
<dbReference type="EMBL" id="BAAFST010000009">
    <property type="protein sequence ID" value="GAB1294833.1"/>
    <property type="molecule type" value="Genomic_DNA"/>
</dbReference>
<dbReference type="PANTHER" id="PTHR11407:SF21">
    <property type="entry name" value="LYSOZYME-LIKE PROTEIN 4"/>
    <property type="match status" value="1"/>
</dbReference>
<dbReference type="PROSITE" id="PS51348">
    <property type="entry name" value="GLYCOSYL_HYDROL_F22_2"/>
    <property type="match status" value="1"/>
</dbReference>